<evidence type="ECO:0000256" key="1">
    <source>
        <dbReference type="SAM" id="MobiDB-lite"/>
    </source>
</evidence>
<organism evidence="2 3">
    <name type="scientific">Botryotinia fuckeliana (strain T4)</name>
    <name type="common">Noble rot fungus</name>
    <name type="synonym">Botrytis cinerea</name>
    <dbReference type="NCBI Taxonomy" id="999810"/>
    <lineage>
        <taxon>Eukaryota</taxon>
        <taxon>Fungi</taxon>
        <taxon>Dikarya</taxon>
        <taxon>Ascomycota</taxon>
        <taxon>Pezizomycotina</taxon>
        <taxon>Leotiomycetes</taxon>
        <taxon>Helotiales</taxon>
        <taxon>Sclerotiniaceae</taxon>
        <taxon>Botrytis</taxon>
    </lineage>
</organism>
<proteinExistence type="predicted"/>
<feature type="region of interest" description="Disordered" evidence="1">
    <location>
        <begin position="32"/>
        <end position="56"/>
    </location>
</feature>
<dbReference type="HOGENOM" id="CLU_2084486_0_0_1"/>
<sequence length="117" mass="12924">MTLQANDPDSDAPYRDSDLKAVYTTVKQSLVTFRPQSSNPQNDNQNDNLKDDLINGHTGIFAPQSIGSLNRSDEILPVDFTASDRTTEAVVICGEQLVSSQTFMYHPKQPISRKAPV</sequence>
<dbReference type="EMBL" id="FQ790267">
    <property type="protein sequence ID" value="CCD43995.1"/>
    <property type="molecule type" value="Genomic_DNA"/>
</dbReference>
<evidence type="ECO:0000313" key="2">
    <source>
        <dbReference type="EMBL" id="CCD43995.1"/>
    </source>
</evidence>
<dbReference type="AlphaFoldDB" id="G2XU25"/>
<protein>
    <submittedName>
        <fullName evidence="2">Uncharacterized protein</fullName>
    </submittedName>
</protein>
<name>G2XU25_BOTF4</name>
<dbReference type="Proteomes" id="UP000008177">
    <property type="component" value="Unplaced contigs"/>
</dbReference>
<evidence type="ECO:0000313" key="3">
    <source>
        <dbReference type="Proteomes" id="UP000008177"/>
    </source>
</evidence>
<accession>G2XU25</accession>
<dbReference type="InParanoid" id="G2XU25"/>
<reference evidence="3" key="1">
    <citation type="journal article" date="2011" name="PLoS Genet.">
        <title>Genomic analysis of the necrotrophic fungal pathogens Sclerotinia sclerotiorum and Botrytis cinerea.</title>
        <authorList>
            <person name="Amselem J."/>
            <person name="Cuomo C.A."/>
            <person name="van Kan J.A."/>
            <person name="Viaud M."/>
            <person name="Benito E.P."/>
            <person name="Couloux A."/>
            <person name="Coutinho P.M."/>
            <person name="de Vries R.P."/>
            <person name="Dyer P.S."/>
            <person name="Fillinger S."/>
            <person name="Fournier E."/>
            <person name="Gout L."/>
            <person name="Hahn M."/>
            <person name="Kohn L."/>
            <person name="Lapalu N."/>
            <person name="Plummer K.M."/>
            <person name="Pradier J.M."/>
            <person name="Quevillon E."/>
            <person name="Sharon A."/>
            <person name="Simon A."/>
            <person name="ten Have A."/>
            <person name="Tudzynski B."/>
            <person name="Tudzynski P."/>
            <person name="Wincker P."/>
            <person name="Andrew M."/>
            <person name="Anthouard V."/>
            <person name="Beever R.E."/>
            <person name="Beffa R."/>
            <person name="Benoit I."/>
            <person name="Bouzid O."/>
            <person name="Brault B."/>
            <person name="Chen Z."/>
            <person name="Choquer M."/>
            <person name="Collemare J."/>
            <person name="Cotton P."/>
            <person name="Danchin E.G."/>
            <person name="Da Silva C."/>
            <person name="Gautier A."/>
            <person name="Giraud C."/>
            <person name="Giraud T."/>
            <person name="Gonzalez C."/>
            <person name="Grossetete S."/>
            <person name="Guldener U."/>
            <person name="Henrissat B."/>
            <person name="Howlett B.J."/>
            <person name="Kodira C."/>
            <person name="Kretschmer M."/>
            <person name="Lappartient A."/>
            <person name="Leroch M."/>
            <person name="Levis C."/>
            <person name="Mauceli E."/>
            <person name="Neuveglise C."/>
            <person name="Oeser B."/>
            <person name="Pearson M."/>
            <person name="Poulain J."/>
            <person name="Poussereau N."/>
            <person name="Quesneville H."/>
            <person name="Rascle C."/>
            <person name="Schumacher J."/>
            <person name="Segurens B."/>
            <person name="Sexton A."/>
            <person name="Silva E."/>
            <person name="Sirven C."/>
            <person name="Soanes D.M."/>
            <person name="Talbot N.J."/>
            <person name="Templeton M."/>
            <person name="Yandava C."/>
            <person name="Yarden O."/>
            <person name="Zeng Q."/>
            <person name="Rollins J.A."/>
            <person name="Lebrun M.H."/>
            <person name="Dickman M."/>
        </authorList>
    </citation>
    <scope>NUCLEOTIDE SEQUENCE [LARGE SCALE GENOMIC DNA]</scope>
    <source>
        <strain evidence="3">T4</strain>
    </source>
</reference>
<feature type="compositionally biased region" description="Low complexity" evidence="1">
    <location>
        <begin position="35"/>
        <end position="47"/>
    </location>
</feature>
<gene>
    <name evidence="2" type="ORF">BofuT4_P062050.1</name>
</gene>